<feature type="transmembrane region" description="Helical" evidence="1">
    <location>
        <begin position="301"/>
        <end position="327"/>
    </location>
</feature>
<sequence length="344" mass="37340">MTPTSVSGVPAKLLAVFPFLAVAGAYVVMVWCLHGNGLIEKIHAGCGAPVEGASFPTRISYTSISPLDFNLCAIVTFYHGLMNTTYQPLLILMSTTLAAIAIIPFAEATREYHPKRLNIPGTIGMIYQNCSSAVVMPIYWFAFALTGGTTPRSDRINQGNAEALLFALVVGYAIPTACMVVLEDPVVTAIWQFFPVYMAIAQWAHSKIRPPSHHTGSGYGTVQAMYLLIYVTSAYLHVAHIWPLFNSPTLVQKLIMPPTSLLDPSNSISEGVAAFLKWDIVFTAGSTFLITLWFARSLTGLAVLILWHVSATFLVGPAAAIAGVMMWRESTINAQAIVKEEKAR</sequence>
<feature type="transmembrane region" description="Helical" evidence="1">
    <location>
        <begin position="89"/>
        <end position="106"/>
    </location>
</feature>
<dbReference type="RefSeq" id="XP_041296903.1">
    <property type="nucleotide sequence ID" value="XM_041436038.1"/>
</dbReference>
<comment type="caution">
    <text evidence="2">The sequence shown here is derived from an EMBL/GenBank/DDBJ whole genome shotgun (WGS) entry which is preliminary data.</text>
</comment>
<feature type="transmembrane region" description="Helical" evidence="1">
    <location>
        <begin position="275"/>
        <end position="294"/>
    </location>
</feature>
<dbReference type="GeneID" id="64698297"/>
<accession>A0A9P7JXH5</accession>
<proteinExistence type="predicted"/>
<keyword evidence="3" id="KW-1185">Reference proteome</keyword>
<name>A0A9P7JXH5_9AGAM</name>
<dbReference type="OrthoDB" id="72269at2759"/>
<evidence type="ECO:0000256" key="1">
    <source>
        <dbReference type="SAM" id="Phobius"/>
    </source>
</evidence>
<keyword evidence="1" id="KW-0472">Membrane</keyword>
<dbReference type="Proteomes" id="UP000823399">
    <property type="component" value="Unassembled WGS sequence"/>
</dbReference>
<evidence type="ECO:0000313" key="2">
    <source>
        <dbReference type="EMBL" id="KAG2115186.1"/>
    </source>
</evidence>
<feature type="transmembrane region" description="Helical" evidence="1">
    <location>
        <begin position="163"/>
        <end position="182"/>
    </location>
</feature>
<feature type="transmembrane region" description="Helical" evidence="1">
    <location>
        <begin position="13"/>
        <end position="33"/>
    </location>
</feature>
<gene>
    <name evidence="2" type="ORF">F5147DRAFT_676523</name>
</gene>
<dbReference type="AlphaFoldDB" id="A0A9P7JXH5"/>
<keyword evidence="1" id="KW-0812">Transmembrane</keyword>
<feature type="transmembrane region" description="Helical" evidence="1">
    <location>
        <begin position="225"/>
        <end position="245"/>
    </location>
</feature>
<dbReference type="EMBL" id="JABBWM010000008">
    <property type="protein sequence ID" value="KAG2115186.1"/>
    <property type="molecule type" value="Genomic_DNA"/>
</dbReference>
<keyword evidence="1" id="KW-1133">Transmembrane helix</keyword>
<feature type="transmembrane region" description="Helical" evidence="1">
    <location>
        <begin position="126"/>
        <end position="143"/>
    </location>
</feature>
<feature type="transmembrane region" description="Helical" evidence="1">
    <location>
        <begin position="188"/>
        <end position="204"/>
    </location>
</feature>
<reference evidence="2" key="1">
    <citation type="journal article" date="2020" name="New Phytol.">
        <title>Comparative genomics reveals dynamic genome evolution in host specialist ectomycorrhizal fungi.</title>
        <authorList>
            <person name="Lofgren L.A."/>
            <person name="Nguyen N.H."/>
            <person name="Vilgalys R."/>
            <person name="Ruytinx J."/>
            <person name="Liao H.L."/>
            <person name="Branco S."/>
            <person name="Kuo A."/>
            <person name="LaButti K."/>
            <person name="Lipzen A."/>
            <person name="Andreopoulos W."/>
            <person name="Pangilinan J."/>
            <person name="Riley R."/>
            <person name="Hundley H."/>
            <person name="Na H."/>
            <person name="Barry K."/>
            <person name="Grigoriev I.V."/>
            <person name="Stajich J.E."/>
            <person name="Kennedy P.G."/>
        </authorList>
    </citation>
    <scope>NUCLEOTIDE SEQUENCE</scope>
    <source>
        <strain evidence="2">FC423</strain>
    </source>
</reference>
<organism evidence="2 3">
    <name type="scientific">Suillus discolor</name>
    <dbReference type="NCBI Taxonomy" id="1912936"/>
    <lineage>
        <taxon>Eukaryota</taxon>
        <taxon>Fungi</taxon>
        <taxon>Dikarya</taxon>
        <taxon>Basidiomycota</taxon>
        <taxon>Agaricomycotina</taxon>
        <taxon>Agaricomycetes</taxon>
        <taxon>Agaricomycetidae</taxon>
        <taxon>Boletales</taxon>
        <taxon>Suillineae</taxon>
        <taxon>Suillaceae</taxon>
        <taxon>Suillus</taxon>
    </lineage>
</organism>
<protein>
    <submittedName>
        <fullName evidence="2">Uncharacterized protein</fullName>
    </submittedName>
</protein>
<evidence type="ECO:0000313" key="3">
    <source>
        <dbReference type="Proteomes" id="UP000823399"/>
    </source>
</evidence>